<dbReference type="GO" id="GO:0008146">
    <property type="term" value="F:sulfotransferase activity"/>
    <property type="evidence" value="ECO:0007669"/>
    <property type="project" value="TreeGrafter"/>
</dbReference>
<dbReference type="InterPro" id="IPR035985">
    <property type="entry name" value="Ubiquitin-activating_enz"/>
</dbReference>
<dbReference type="Pfam" id="PF00899">
    <property type="entry name" value="ThiF"/>
    <property type="match status" value="1"/>
</dbReference>
<dbReference type="GO" id="GO:0016779">
    <property type="term" value="F:nucleotidyltransferase activity"/>
    <property type="evidence" value="ECO:0007669"/>
    <property type="project" value="TreeGrafter"/>
</dbReference>
<evidence type="ECO:0000313" key="3">
    <source>
        <dbReference type="EMBL" id="TBW73550.1"/>
    </source>
</evidence>
<dbReference type="GO" id="GO:0005829">
    <property type="term" value="C:cytosol"/>
    <property type="evidence" value="ECO:0007669"/>
    <property type="project" value="TreeGrafter"/>
</dbReference>
<dbReference type="InterPro" id="IPR000594">
    <property type="entry name" value="ThiF_NAD_FAD-bd"/>
</dbReference>
<proteinExistence type="inferred from homology"/>
<evidence type="ECO:0000313" key="4">
    <source>
        <dbReference type="Proteomes" id="UP000293637"/>
    </source>
</evidence>
<dbReference type="SUPFAM" id="SSF69572">
    <property type="entry name" value="Activating enzymes of the ubiquitin-like proteins"/>
    <property type="match status" value="1"/>
</dbReference>
<protein>
    <submittedName>
        <fullName evidence="3">Thiamine/molybdopterin biosynthesis protein</fullName>
    </submittedName>
</protein>
<dbReference type="GO" id="GO:0008641">
    <property type="term" value="F:ubiquitin-like modifier activating enzyme activity"/>
    <property type="evidence" value="ECO:0007669"/>
    <property type="project" value="InterPro"/>
</dbReference>
<organism evidence="3 4">
    <name type="scientific">Staphylococcus lugdunensis</name>
    <dbReference type="NCBI Taxonomy" id="28035"/>
    <lineage>
        <taxon>Bacteria</taxon>
        <taxon>Bacillati</taxon>
        <taxon>Bacillota</taxon>
        <taxon>Bacilli</taxon>
        <taxon>Bacillales</taxon>
        <taxon>Staphylococcaceae</taxon>
        <taxon>Staphylococcus</taxon>
    </lineage>
</organism>
<dbReference type="RefSeq" id="WP_002492529.1">
    <property type="nucleotide sequence ID" value="NZ_AP021848.1"/>
</dbReference>
<dbReference type="PANTHER" id="PTHR10953:SF102">
    <property type="entry name" value="ADENYLYLTRANSFERASE AND SULFURTRANSFERASE MOCS3"/>
    <property type="match status" value="1"/>
</dbReference>
<dbReference type="GeneID" id="58091204"/>
<dbReference type="InterPro" id="IPR045886">
    <property type="entry name" value="ThiF/MoeB/HesA"/>
</dbReference>
<dbReference type="PANTHER" id="PTHR10953">
    <property type="entry name" value="UBIQUITIN-ACTIVATING ENZYME E1"/>
    <property type="match status" value="1"/>
</dbReference>
<sequence>MSRYERQIRFAPFGEHGQTALSHAQILIMGAGALGSHVAAQLARMGARNLYIVDMDIIETSNLHRQSLYTEEDADNMLPKVEAIKQHIQHINSEVNVTTFYQEVESSTIEALLTSVQPDIVIDGMDHFKIRYLINEVCHKYQIPWVYGAAVGSKGTVYGIDFKGPCLKCLLQYIPETGESCAINGVLPPIISQVASYEVMEAVRYLIGVGFSKQLITLDVFNVSYKAMNVDVLQDDNCQVCVQGYYEILETKQQTHIENLCGKTYLFRFQTHAFDYAHHFPGHIIKETPFAKLIHYQNYRMTLFEDGRMNVYGVTNNEEAQQLYHQFLKALK</sequence>
<reference evidence="3 4" key="1">
    <citation type="journal article" date="2019" name="Sci. Transl. Med.">
        <title>Quorum sensing between bacterial species on the skin protects against epidermal injury in atopic dermatitis.</title>
        <authorList>
            <person name="Williams M.R."/>
        </authorList>
    </citation>
    <scope>NUCLEOTIDE SEQUENCE [LARGE SCALE GENOMIC DNA]</scope>
    <source>
        <strain evidence="3 4">E7</strain>
    </source>
</reference>
<dbReference type="GO" id="GO:0004792">
    <property type="term" value="F:thiosulfate-cyanide sulfurtransferase activity"/>
    <property type="evidence" value="ECO:0007669"/>
    <property type="project" value="TreeGrafter"/>
</dbReference>
<dbReference type="EMBL" id="SCHB01000001">
    <property type="protein sequence ID" value="TBW73550.1"/>
    <property type="molecule type" value="Genomic_DNA"/>
</dbReference>
<feature type="domain" description="THIF-type NAD/FAD binding fold" evidence="2">
    <location>
        <begin position="4"/>
        <end position="239"/>
    </location>
</feature>
<dbReference type="FunFam" id="3.40.50.720:FF:000080">
    <property type="entry name" value="Thiazole biosynthesis adenylyltransferase ThiF"/>
    <property type="match status" value="1"/>
</dbReference>
<dbReference type="AlphaFoldDB" id="A0A4Q9WEJ6"/>
<accession>A0A4Q9WEJ6</accession>
<evidence type="ECO:0000259" key="2">
    <source>
        <dbReference type="Pfam" id="PF00899"/>
    </source>
</evidence>
<gene>
    <name evidence="3" type="ORF">EQ812_01745</name>
</gene>
<dbReference type="Gene3D" id="3.40.50.720">
    <property type="entry name" value="NAD(P)-binding Rossmann-like Domain"/>
    <property type="match status" value="1"/>
</dbReference>
<dbReference type="CDD" id="cd00757">
    <property type="entry name" value="ThiF_MoeB_HesA_family"/>
    <property type="match status" value="1"/>
</dbReference>
<dbReference type="Proteomes" id="UP000293637">
    <property type="component" value="Unassembled WGS sequence"/>
</dbReference>
<name>A0A4Q9WEJ6_STALU</name>
<comment type="similarity">
    <text evidence="1">Belongs to the HesA/MoeB/ThiF family.</text>
</comment>
<evidence type="ECO:0000256" key="1">
    <source>
        <dbReference type="ARBA" id="ARBA00009919"/>
    </source>
</evidence>
<comment type="caution">
    <text evidence="3">The sequence shown here is derived from an EMBL/GenBank/DDBJ whole genome shotgun (WGS) entry which is preliminary data.</text>
</comment>